<organism evidence="1 2">
    <name type="scientific">Parascaris univalens</name>
    <name type="common">Nematode worm</name>
    <dbReference type="NCBI Taxonomy" id="6257"/>
    <lineage>
        <taxon>Eukaryota</taxon>
        <taxon>Metazoa</taxon>
        <taxon>Ecdysozoa</taxon>
        <taxon>Nematoda</taxon>
        <taxon>Chromadorea</taxon>
        <taxon>Rhabditida</taxon>
        <taxon>Spirurina</taxon>
        <taxon>Ascaridomorpha</taxon>
        <taxon>Ascaridoidea</taxon>
        <taxon>Ascarididae</taxon>
        <taxon>Parascaris</taxon>
    </lineage>
</organism>
<dbReference type="PANTHER" id="PTHR10796">
    <property type="entry name" value="PATCHED-RELATED"/>
    <property type="match status" value="1"/>
</dbReference>
<dbReference type="AlphaFoldDB" id="A0A915CGN7"/>
<evidence type="ECO:0000313" key="2">
    <source>
        <dbReference type="WBParaSite" id="PgR164X_g009_t01"/>
    </source>
</evidence>
<name>A0A915CGN7_PARUN</name>
<evidence type="ECO:0000313" key="1">
    <source>
        <dbReference type="Proteomes" id="UP000887569"/>
    </source>
</evidence>
<accession>A0A915CGN7</accession>
<protein>
    <submittedName>
        <fullName evidence="2">Uncharacterized protein</fullName>
    </submittedName>
</protein>
<sequence>TIPMEVLIDGNVEYSSPTIRHNILRAVKAIENSEYTLRASFWLDDFHSFLRKESVNSDEARRLLRGDEKRLFYTYLTDVFLRHPAYRHYASDVSLINSKNASTYINASRFFIS</sequence>
<dbReference type="PANTHER" id="PTHR10796:SF92">
    <property type="entry name" value="PATCHED-RELATED, ISOFORM A"/>
    <property type="match status" value="1"/>
</dbReference>
<dbReference type="Proteomes" id="UP000887569">
    <property type="component" value="Unplaced"/>
</dbReference>
<dbReference type="WBParaSite" id="PgR164X_g009_t01">
    <property type="protein sequence ID" value="PgR164X_g009_t01"/>
    <property type="gene ID" value="PgR164X_g009"/>
</dbReference>
<reference evidence="2" key="1">
    <citation type="submission" date="2022-11" db="UniProtKB">
        <authorList>
            <consortium name="WormBaseParasite"/>
        </authorList>
    </citation>
    <scope>IDENTIFICATION</scope>
</reference>
<dbReference type="GO" id="GO:0016020">
    <property type="term" value="C:membrane"/>
    <property type="evidence" value="ECO:0007669"/>
    <property type="project" value="TreeGrafter"/>
</dbReference>
<dbReference type="InterPro" id="IPR051697">
    <property type="entry name" value="Patched_domain-protein"/>
</dbReference>
<proteinExistence type="predicted"/>
<keyword evidence="1" id="KW-1185">Reference proteome</keyword>